<organism evidence="4 5">
    <name type="scientific">Cimex lectularius</name>
    <name type="common">Bed bug</name>
    <name type="synonym">Acanthia lectularia</name>
    <dbReference type="NCBI Taxonomy" id="79782"/>
    <lineage>
        <taxon>Eukaryota</taxon>
        <taxon>Metazoa</taxon>
        <taxon>Ecdysozoa</taxon>
        <taxon>Arthropoda</taxon>
        <taxon>Hexapoda</taxon>
        <taxon>Insecta</taxon>
        <taxon>Pterygota</taxon>
        <taxon>Neoptera</taxon>
        <taxon>Paraneoptera</taxon>
        <taxon>Hemiptera</taxon>
        <taxon>Heteroptera</taxon>
        <taxon>Panheteroptera</taxon>
        <taxon>Cimicomorpha</taxon>
        <taxon>Cimicidae</taxon>
        <taxon>Cimex</taxon>
    </lineage>
</organism>
<dbReference type="SUPFAM" id="SSF55418">
    <property type="entry name" value="eIF4e-like"/>
    <property type="match status" value="1"/>
</dbReference>
<dbReference type="AlphaFoldDB" id="A0A8I6SJC5"/>
<dbReference type="GO" id="GO:0000340">
    <property type="term" value="F:RNA 7-methylguanosine cap binding"/>
    <property type="evidence" value="ECO:0007669"/>
    <property type="project" value="UniProtKB-ARBA"/>
</dbReference>
<dbReference type="PANTHER" id="PTHR11960:SF18">
    <property type="entry name" value="EUKARYOTIC TRANSLATION INITIATION FACTOR 4E HOMOLOGOUS PROTEIN, ISOFORM B"/>
    <property type="match status" value="1"/>
</dbReference>
<evidence type="ECO:0000313" key="5">
    <source>
        <dbReference type="Proteomes" id="UP000494040"/>
    </source>
</evidence>
<evidence type="ECO:0000313" key="4">
    <source>
        <dbReference type="EnsemblMetazoa" id="XP_014262515.1"/>
    </source>
</evidence>
<dbReference type="OMA" id="VWNKTAN"/>
<dbReference type="InterPro" id="IPR023398">
    <property type="entry name" value="TIF_eIF4e-like"/>
</dbReference>
<dbReference type="OrthoDB" id="590761at2759"/>
<dbReference type="Pfam" id="PF01652">
    <property type="entry name" value="IF4E"/>
    <property type="match status" value="1"/>
</dbReference>
<keyword evidence="2" id="KW-0694">RNA-binding</keyword>
<keyword evidence="2" id="KW-0648">Protein biosynthesis</keyword>
<dbReference type="CTD" id="326255"/>
<feature type="region of interest" description="Disordered" evidence="3">
    <location>
        <begin position="216"/>
        <end position="238"/>
    </location>
</feature>
<feature type="compositionally biased region" description="Low complexity" evidence="3">
    <location>
        <begin position="225"/>
        <end position="238"/>
    </location>
</feature>
<feature type="compositionally biased region" description="Basic and acidic residues" evidence="3">
    <location>
        <begin position="1"/>
        <end position="12"/>
    </location>
</feature>
<dbReference type="InterPro" id="IPR019770">
    <property type="entry name" value="TIF_eIF_4E_CS"/>
</dbReference>
<reference evidence="4" key="1">
    <citation type="submission" date="2022-01" db="UniProtKB">
        <authorList>
            <consortium name="EnsemblMetazoa"/>
        </authorList>
    </citation>
    <scope>IDENTIFICATION</scope>
</reference>
<dbReference type="GO" id="GO:0003743">
    <property type="term" value="F:translation initiation factor activity"/>
    <property type="evidence" value="ECO:0007669"/>
    <property type="project" value="UniProtKB-KW"/>
</dbReference>
<dbReference type="EnsemblMetazoa" id="XM_014407029.1">
    <property type="protein sequence ID" value="XP_014262515.1"/>
    <property type="gene ID" value="LOC106674374"/>
</dbReference>
<dbReference type="PROSITE" id="PS00813">
    <property type="entry name" value="IF4E"/>
    <property type="match status" value="1"/>
</dbReference>
<name>A0A8I6SJC5_CIMLE</name>
<dbReference type="GeneID" id="106674374"/>
<accession>A0A8I6SJC5</accession>
<protein>
    <recommendedName>
        <fullName evidence="1">eIF-4F 25 kDa subunit</fullName>
    </recommendedName>
</protein>
<keyword evidence="5" id="KW-1185">Reference proteome</keyword>
<evidence type="ECO:0000256" key="1">
    <source>
        <dbReference type="ARBA" id="ARBA00032656"/>
    </source>
</evidence>
<keyword evidence="2" id="KW-0396">Initiation factor</keyword>
<dbReference type="InterPro" id="IPR001040">
    <property type="entry name" value="TIF_eIF_4E"/>
</dbReference>
<dbReference type="RefSeq" id="XP_014262515.1">
    <property type="nucleotide sequence ID" value="XM_014407029.1"/>
</dbReference>
<dbReference type="GO" id="GO:0016281">
    <property type="term" value="C:eukaryotic translation initiation factor 4F complex"/>
    <property type="evidence" value="ECO:0007669"/>
    <property type="project" value="TreeGrafter"/>
</dbReference>
<proteinExistence type="inferred from homology"/>
<feature type="region of interest" description="Disordered" evidence="3">
    <location>
        <begin position="1"/>
        <end position="22"/>
    </location>
</feature>
<evidence type="ECO:0000256" key="3">
    <source>
        <dbReference type="SAM" id="MobiDB-lite"/>
    </source>
</evidence>
<dbReference type="Gene3D" id="3.30.760.10">
    <property type="entry name" value="RNA Cap, Translation Initiation Factor Eif4e"/>
    <property type="match status" value="1"/>
</dbReference>
<dbReference type="Proteomes" id="UP000494040">
    <property type="component" value="Unassembled WGS sequence"/>
</dbReference>
<evidence type="ECO:0000256" key="2">
    <source>
        <dbReference type="RuleBase" id="RU004374"/>
    </source>
</evidence>
<dbReference type="KEGG" id="clec:106674374"/>
<dbReference type="FunFam" id="3.30.760.10:FF:000014">
    <property type="entry name" value="Eukaryotic translation initiation factor 4E-4"/>
    <property type="match status" value="1"/>
</dbReference>
<sequence length="238" mass="27102">MTNKFEALKSSDDSGEDESAYKDIKNTDLSTVPLEIPPGDHKLQYCYCLWYSRRSPGKQTLQSYDQHLKSIGCFGSVEQFWAINSHLARPSELPSHSDYHLFKVGIKPMWEDEANQKGGKWIVRLRKGFASRCWENLVLAILGEQFMVGQEICGAVVSIRFQEDIICVWNKTASDTHTTARIRDAMRRVLNLPPNTILEYKTHIDSLKSTRKAETAHYNSTREGNNTTVNTNVTTNNV</sequence>
<comment type="similarity">
    <text evidence="2">Belongs to the eukaryotic initiation factor 4E family.</text>
</comment>
<dbReference type="PANTHER" id="PTHR11960">
    <property type="entry name" value="EUKARYOTIC TRANSLATION INITIATION FACTOR 4E RELATED"/>
    <property type="match status" value="1"/>
</dbReference>